<proteinExistence type="predicted"/>
<comment type="caution">
    <text evidence="3">The sequence shown here is derived from an EMBL/GenBank/DDBJ whole genome shotgun (WGS) entry which is preliminary data.</text>
</comment>
<evidence type="ECO:0000256" key="2">
    <source>
        <dbReference type="SAM" id="Phobius"/>
    </source>
</evidence>
<keyword evidence="2" id="KW-0472">Membrane</keyword>
<keyword evidence="4" id="KW-1185">Reference proteome</keyword>
<protein>
    <submittedName>
        <fullName evidence="3">Uncharacterized protein</fullName>
    </submittedName>
</protein>
<keyword evidence="2" id="KW-0812">Transmembrane</keyword>
<accession>A0A9W6W248</accession>
<feature type="transmembrane region" description="Helical" evidence="2">
    <location>
        <begin position="296"/>
        <end position="318"/>
    </location>
</feature>
<evidence type="ECO:0000313" key="3">
    <source>
        <dbReference type="EMBL" id="GLZ76612.1"/>
    </source>
</evidence>
<keyword evidence="2" id="KW-1133">Transmembrane helix</keyword>
<feature type="transmembrane region" description="Helical" evidence="2">
    <location>
        <begin position="221"/>
        <end position="246"/>
    </location>
</feature>
<sequence>MGARLRKTGCAFPENPYAHRRTRPYRHRRTARTASAAPRRTTHPPPRPYRFCMSSPTQKPIPLFPIPEPVTGIWRDARAIERAAYLVAAVLFASGLFHFAVFLTGDTAWAGPVSWRKPTTFGLSFGLTLATLTWVSAQLTTGTRLRTILTGVFIATSVAETGGITLQAWRGVPSHFNYDDGFSSAVTAVLAFGGVVIVAAVLALTIAAYRRPATDAAMRLATRAGLTILMGAMASGAAMIATGVILSNAGNEQAAYDTAGWLKPTHAVTMHAVGVLPALAWLLAAAKVGERRRLTITRLAVWAYVAAAAGTAAVNLVIGR</sequence>
<feature type="transmembrane region" description="Helical" evidence="2">
    <location>
        <begin position="83"/>
        <end position="103"/>
    </location>
</feature>
<name>A0A9W6W248_9ACTN</name>
<feature type="transmembrane region" description="Helical" evidence="2">
    <location>
        <begin position="266"/>
        <end position="284"/>
    </location>
</feature>
<dbReference type="AlphaFoldDB" id="A0A9W6W248"/>
<dbReference type="EMBL" id="BSTX01000001">
    <property type="protein sequence ID" value="GLZ76612.1"/>
    <property type="molecule type" value="Genomic_DNA"/>
</dbReference>
<feature type="region of interest" description="Disordered" evidence="1">
    <location>
        <begin position="24"/>
        <end position="49"/>
    </location>
</feature>
<organism evidence="3 4">
    <name type="scientific">Actinorhabdospora filicis</name>
    <dbReference type="NCBI Taxonomy" id="1785913"/>
    <lineage>
        <taxon>Bacteria</taxon>
        <taxon>Bacillati</taxon>
        <taxon>Actinomycetota</taxon>
        <taxon>Actinomycetes</taxon>
        <taxon>Micromonosporales</taxon>
        <taxon>Micromonosporaceae</taxon>
        <taxon>Actinorhabdospora</taxon>
    </lineage>
</organism>
<evidence type="ECO:0000256" key="1">
    <source>
        <dbReference type="SAM" id="MobiDB-lite"/>
    </source>
</evidence>
<evidence type="ECO:0000313" key="4">
    <source>
        <dbReference type="Proteomes" id="UP001165079"/>
    </source>
</evidence>
<gene>
    <name evidence="3" type="ORF">Afil01_14190</name>
</gene>
<feature type="transmembrane region" description="Helical" evidence="2">
    <location>
        <begin position="123"/>
        <end position="141"/>
    </location>
</feature>
<dbReference type="Proteomes" id="UP001165079">
    <property type="component" value="Unassembled WGS sequence"/>
</dbReference>
<feature type="transmembrane region" description="Helical" evidence="2">
    <location>
        <begin position="148"/>
        <end position="169"/>
    </location>
</feature>
<reference evidence="3" key="1">
    <citation type="submission" date="2023-03" db="EMBL/GenBank/DDBJ databases">
        <title>Actinorhabdospora filicis NBRC 111898.</title>
        <authorList>
            <person name="Ichikawa N."/>
            <person name="Sato H."/>
            <person name="Tonouchi N."/>
        </authorList>
    </citation>
    <scope>NUCLEOTIDE SEQUENCE</scope>
    <source>
        <strain evidence="3">NBRC 111898</strain>
    </source>
</reference>
<feature type="transmembrane region" description="Helical" evidence="2">
    <location>
        <begin position="189"/>
        <end position="209"/>
    </location>
</feature>